<dbReference type="Proteomes" id="UP000238650">
    <property type="component" value="Unassembled WGS sequence"/>
</dbReference>
<keyword evidence="7" id="KW-0808">Transferase</keyword>
<dbReference type="InterPro" id="IPR036138">
    <property type="entry name" value="PBP_dimer_sf"/>
</dbReference>
<gene>
    <name evidence="7" type="ORF">B4915_04990</name>
</gene>
<feature type="domain" description="Penicillin-binding protein transpeptidase" evidence="5">
    <location>
        <begin position="269"/>
        <end position="564"/>
    </location>
</feature>
<dbReference type="SUPFAM" id="SSF56601">
    <property type="entry name" value="beta-lactamase/transpeptidase-like"/>
    <property type="match status" value="1"/>
</dbReference>
<evidence type="ECO:0000256" key="3">
    <source>
        <dbReference type="ARBA" id="ARBA00023136"/>
    </source>
</evidence>
<dbReference type="EMBL" id="MWZD01000014">
    <property type="protein sequence ID" value="PRI11795.1"/>
    <property type="molecule type" value="Genomic_DNA"/>
</dbReference>
<dbReference type="InterPro" id="IPR001460">
    <property type="entry name" value="PCN-bd_Tpept"/>
</dbReference>
<comment type="subcellular location">
    <subcellularLocation>
        <location evidence="1">Membrane</location>
    </subcellularLocation>
</comment>
<organism evidence="7 8">
    <name type="scientific">Leucobacter massiliensis</name>
    <dbReference type="NCBI Taxonomy" id="1686285"/>
    <lineage>
        <taxon>Bacteria</taxon>
        <taxon>Bacillati</taxon>
        <taxon>Actinomycetota</taxon>
        <taxon>Actinomycetes</taxon>
        <taxon>Micrococcales</taxon>
        <taxon>Microbacteriaceae</taxon>
        <taxon>Leucobacter</taxon>
    </lineage>
</organism>
<protein>
    <submittedName>
        <fullName evidence="7">Peptidoglycan glycosyltransferase</fullName>
    </submittedName>
</protein>
<reference evidence="7 8" key="1">
    <citation type="journal article" date="2017" name="New Microbes New Infect">
        <title>Genome sequence of 'Leucobacter massiliensis' sp. nov. isolated from human pharynx after travel to the 2014 Hajj.</title>
        <authorList>
            <person name="Leangapichart T."/>
            <person name="Gautret P."/>
            <person name="Nguyen T.T."/>
            <person name="Armstrong N."/>
            <person name="Rolain J.M."/>
        </authorList>
    </citation>
    <scope>NUCLEOTIDE SEQUENCE [LARGE SCALE GENOMIC DNA]</scope>
    <source>
        <strain evidence="7 8">122RC15</strain>
    </source>
</reference>
<accession>A0A2S9QQD6</accession>
<dbReference type="GO" id="GO:0016740">
    <property type="term" value="F:transferase activity"/>
    <property type="evidence" value="ECO:0007669"/>
    <property type="project" value="UniProtKB-KW"/>
</dbReference>
<evidence type="ECO:0000256" key="4">
    <source>
        <dbReference type="SAM" id="MobiDB-lite"/>
    </source>
</evidence>
<comment type="similarity">
    <text evidence="2">Belongs to the transpeptidase family.</text>
</comment>
<evidence type="ECO:0000313" key="8">
    <source>
        <dbReference type="Proteomes" id="UP000238650"/>
    </source>
</evidence>
<dbReference type="GO" id="GO:0008658">
    <property type="term" value="F:penicillin binding"/>
    <property type="evidence" value="ECO:0007669"/>
    <property type="project" value="InterPro"/>
</dbReference>
<evidence type="ECO:0000256" key="1">
    <source>
        <dbReference type="ARBA" id="ARBA00004370"/>
    </source>
</evidence>
<proteinExistence type="inferred from homology"/>
<dbReference type="Gene3D" id="3.90.1310.10">
    <property type="entry name" value="Penicillin-binding protein 2a (Domain 2)"/>
    <property type="match status" value="1"/>
</dbReference>
<keyword evidence="3" id="KW-0472">Membrane</keyword>
<dbReference type="RefSeq" id="WP_105804733.1">
    <property type="nucleotide sequence ID" value="NZ_MWZD01000014.1"/>
</dbReference>
<dbReference type="PANTHER" id="PTHR30627:SF1">
    <property type="entry name" value="PEPTIDOGLYCAN D,D-TRANSPEPTIDASE FTSI"/>
    <property type="match status" value="1"/>
</dbReference>
<evidence type="ECO:0000256" key="2">
    <source>
        <dbReference type="ARBA" id="ARBA00007171"/>
    </source>
</evidence>
<dbReference type="Gene3D" id="3.40.710.10">
    <property type="entry name" value="DD-peptidase/beta-lactamase superfamily"/>
    <property type="match status" value="1"/>
</dbReference>
<dbReference type="OrthoDB" id="9789078at2"/>
<dbReference type="Pfam" id="PF03717">
    <property type="entry name" value="PBP_dimer"/>
    <property type="match status" value="1"/>
</dbReference>
<sequence>MLRLRGTSLRRTVALAIVILAALVFLVRLVDVQVVSASALNDDARDKRAVPVDILSVRGDIVDRDGNVLATTDERYDVQLSPKNAKLNNGRFWRPDPERGGAATVEVTADQAYAEIGAVTGQSAEEIRKIVDDAYAKDKNSDFAYVKRGIDLSQLNELKKLGIGWLTFTAQHERTYPNGAVAGNVVGFAGQDEEPQAGVELSQNECLTGTNGSEVYERGADGVALPGSVVVEKKAVDGGTVQLTIDRDLQWEAQQAINEQVERSIADWGLLVIMNAKTGELVAVAEDGSVDPNDVDASDPAKREARSFTSPYEPGSTFKAITAAALIDQGAATPTSQNLTPDYLEPEPNVRFGDSFNHPPMQWTLTGILTQSSNVGTSMLGSALSEQVRYDYLQRFGIGVATQAGMPVEDSGLLYPPEQWDRQTSYNTMFGQGLSSTIVQTAGVYQALANGGTRVPPALVHSCTDADGNEQVLEHGEPVQAVSSETAQQLVQMLETVANEAWFKDIVAIPGYRIAGKTGTAEQVDPNTGLYRTDFVNSFAGIFPADDPQYVAVASIAYAKAGDGPEAALRAFHDAAEATIRTFQIPPSSGEYQPLPTEY</sequence>
<feature type="region of interest" description="Disordered" evidence="4">
    <location>
        <begin position="289"/>
        <end position="311"/>
    </location>
</feature>
<dbReference type="Pfam" id="PF00905">
    <property type="entry name" value="Transpeptidase"/>
    <property type="match status" value="1"/>
</dbReference>
<dbReference type="InterPro" id="IPR012338">
    <property type="entry name" value="Beta-lactam/transpept-like"/>
</dbReference>
<dbReference type="InterPro" id="IPR050515">
    <property type="entry name" value="Beta-lactam/transpept"/>
</dbReference>
<dbReference type="InterPro" id="IPR005311">
    <property type="entry name" value="PBP_dimer"/>
</dbReference>
<evidence type="ECO:0000259" key="6">
    <source>
        <dbReference type="Pfam" id="PF03717"/>
    </source>
</evidence>
<dbReference type="AlphaFoldDB" id="A0A2S9QQD6"/>
<feature type="domain" description="Penicillin-binding protein dimerisation" evidence="6">
    <location>
        <begin position="57"/>
        <end position="224"/>
    </location>
</feature>
<dbReference type="GO" id="GO:0005886">
    <property type="term" value="C:plasma membrane"/>
    <property type="evidence" value="ECO:0007669"/>
    <property type="project" value="TreeGrafter"/>
</dbReference>
<name>A0A2S9QQD6_9MICO</name>
<dbReference type="SUPFAM" id="SSF56519">
    <property type="entry name" value="Penicillin binding protein dimerisation domain"/>
    <property type="match status" value="1"/>
</dbReference>
<comment type="caution">
    <text evidence="7">The sequence shown here is derived from an EMBL/GenBank/DDBJ whole genome shotgun (WGS) entry which is preliminary data.</text>
</comment>
<keyword evidence="8" id="KW-1185">Reference proteome</keyword>
<dbReference type="GO" id="GO:0071555">
    <property type="term" value="P:cell wall organization"/>
    <property type="evidence" value="ECO:0007669"/>
    <property type="project" value="TreeGrafter"/>
</dbReference>
<evidence type="ECO:0000313" key="7">
    <source>
        <dbReference type="EMBL" id="PRI11795.1"/>
    </source>
</evidence>
<dbReference type="Gene3D" id="3.30.450.330">
    <property type="match status" value="1"/>
</dbReference>
<dbReference type="PANTHER" id="PTHR30627">
    <property type="entry name" value="PEPTIDOGLYCAN D,D-TRANSPEPTIDASE"/>
    <property type="match status" value="1"/>
</dbReference>
<evidence type="ECO:0000259" key="5">
    <source>
        <dbReference type="Pfam" id="PF00905"/>
    </source>
</evidence>